<proteinExistence type="predicted"/>
<evidence type="ECO:0000313" key="2">
    <source>
        <dbReference type="EMBL" id="MBB0244773.1"/>
    </source>
</evidence>
<dbReference type="EMBL" id="VKHT01000311">
    <property type="protein sequence ID" value="MBB0244773.1"/>
    <property type="molecule type" value="Genomic_DNA"/>
</dbReference>
<dbReference type="Gene3D" id="1.10.260.40">
    <property type="entry name" value="lambda repressor-like DNA-binding domains"/>
    <property type="match status" value="1"/>
</dbReference>
<dbReference type="CDD" id="cd00093">
    <property type="entry name" value="HTH_XRE"/>
    <property type="match status" value="1"/>
</dbReference>
<dbReference type="InterPro" id="IPR001387">
    <property type="entry name" value="Cro/C1-type_HTH"/>
</dbReference>
<dbReference type="SUPFAM" id="SSF47413">
    <property type="entry name" value="lambda repressor-like DNA-binding domains"/>
    <property type="match status" value="1"/>
</dbReference>
<organism evidence="2 3">
    <name type="scientific">Streptomyces alkaliphilus</name>
    <dbReference type="NCBI Taxonomy" id="1472722"/>
    <lineage>
        <taxon>Bacteria</taxon>
        <taxon>Bacillati</taxon>
        <taxon>Actinomycetota</taxon>
        <taxon>Actinomycetes</taxon>
        <taxon>Kitasatosporales</taxon>
        <taxon>Streptomycetaceae</taxon>
        <taxon>Streptomyces</taxon>
    </lineage>
</organism>
<comment type="caution">
    <text evidence="2">The sequence shown here is derived from an EMBL/GenBank/DDBJ whole genome shotgun (WGS) entry which is preliminary data.</text>
</comment>
<dbReference type="SMART" id="SM00530">
    <property type="entry name" value="HTH_XRE"/>
    <property type="match status" value="1"/>
</dbReference>
<dbReference type="Proteomes" id="UP000538929">
    <property type="component" value="Unassembled WGS sequence"/>
</dbReference>
<accession>A0A7W3TDD6</accession>
<dbReference type="PROSITE" id="PS50943">
    <property type="entry name" value="HTH_CROC1"/>
    <property type="match status" value="1"/>
</dbReference>
<dbReference type="InterPro" id="IPR010982">
    <property type="entry name" value="Lambda_DNA-bd_dom_sf"/>
</dbReference>
<reference evidence="3" key="1">
    <citation type="submission" date="2019-10" db="EMBL/GenBank/DDBJ databases">
        <title>Streptomyces sp. nov., a novel actinobacterium isolated from alkaline environment.</title>
        <authorList>
            <person name="Golinska P."/>
        </authorList>
    </citation>
    <scope>NUCLEOTIDE SEQUENCE [LARGE SCALE GENOMIC DNA]</scope>
    <source>
        <strain evidence="3">DSM 42118</strain>
    </source>
</reference>
<name>A0A7W3TDD6_9ACTN</name>
<sequence>MTHATDKHPVPPMPVSVGARIRAVRKARGWMQHGLAQRAGLSVSTISKVESGHLAASPLVTAACARALRVSVTDLTGQPYMDALKADELEILVQPLRQAIANPLLPGEDIEPREPASIRADIARLDATRLRGEYMAIGAEAPALIDELLVVVDRLPEGREREAAYRLLADAYRLARSFVGKLGFTDLSLLALDRMQQTIPHSGDPYLHTAVVYYRSEYFLHHGFPEIALREIGRVEGTLDEPVRRGDPQAASVRGALYLKSAVLHSRTRKPGAAGEVAARIGEARELADRLPGPDAYGLIFDSTNVELHAASTQLDLGEVGRMVEMGERIRMPAGWVRNREGHHHMDMGRAYELVGRRGDALAALERARRTAPAQTRYHPTTRETVHALLRARGTPSAELRGYARWIGV</sequence>
<protein>
    <submittedName>
        <fullName evidence="2">Helix-turn-helix domain-containing protein</fullName>
    </submittedName>
</protein>
<keyword evidence="3" id="KW-1185">Reference proteome</keyword>
<dbReference type="AlphaFoldDB" id="A0A7W3TDD6"/>
<gene>
    <name evidence="2" type="ORF">FNQ90_11820</name>
</gene>
<dbReference type="GO" id="GO:0003677">
    <property type="term" value="F:DNA binding"/>
    <property type="evidence" value="ECO:0007669"/>
    <property type="project" value="InterPro"/>
</dbReference>
<evidence type="ECO:0000259" key="1">
    <source>
        <dbReference type="PROSITE" id="PS50943"/>
    </source>
</evidence>
<dbReference type="Pfam" id="PF01381">
    <property type="entry name" value="HTH_3"/>
    <property type="match status" value="1"/>
</dbReference>
<feature type="domain" description="HTH cro/C1-type" evidence="1">
    <location>
        <begin position="21"/>
        <end position="75"/>
    </location>
</feature>
<evidence type="ECO:0000313" key="3">
    <source>
        <dbReference type="Proteomes" id="UP000538929"/>
    </source>
</evidence>